<evidence type="ECO:0000313" key="5">
    <source>
        <dbReference type="EMBL" id="MCX2723134.1"/>
    </source>
</evidence>
<comment type="caution">
    <text evidence="5">The sequence shown here is derived from an EMBL/GenBank/DDBJ whole genome shotgun (WGS) entry which is preliminary data.</text>
</comment>
<proteinExistence type="predicted"/>
<dbReference type="Pfam" id="PF08501">
    <property type="entry name" value="Shikimate_dh_N"/>
    <property type="match status" value="1"/>
</dbReference>
<dbReference type="Proteomes" id="UP001300261">
    <property type="component" value="Unassembled WGS sequence"/>
</dbReference>
<dbReference type="InterPro" id="IPR022893">
    <property type="entry name" value="Shikimate_DH_fam"/>
</dbReference>
<dbReference type="EMBL" id="JAPEVI010000003">
    <property type="protein sequence ID" value="MCX2723134.1"/>
    <property type="molecule type" value="Genomic_DNA"/>
</dbReference>
<comment type="pathway">
    <text evidence="1">Metabolic intermediate biosynthesis; chorismate biosynthesis; chorismate from D-erythrose 4-phosphate and phosphoenolpyruvate: step 4/7.</text>
</comment>
<dbReference type="SUPFAM" id="SSF53223">
    <property type="entry name" value="Aminoacid dehydrogenase-like, N-terminal domain"/>
    <property type="match status" value="1"/>
</dbReference>
<evidence type="ECO:0000256" key="2">
    <source>
        <dbReference type="ARBA" id="ARBA00023002"/>
    </source>
</evidence>
<organism evidence="5 6">
    <name type="scientific">Roseibium salinum</name>
    <dbReference type="NCBI Taxonomy" id="1604349"/>
    <lineage>
        <taxon>Bacteria</taxon>
        <taxon>Pseudomonadati</taxon>
        <taxon>Pseudomonadota</taxon>
        <taxon>Alphaproteobacteria</taxon>
        <taxon>Hyphomicrobiales</taxon>
        <taxon>Stappiaceae</taxon>
        <taxon>Roseibium</taxon>
    </lineage>
</organism>
<keyword evidence="2" id="KW-0560">Oxidoreductase</keyword>
<gene>
    <name evidence="5" type="ORF">ON753_12230</name>
</gene>
<feature type="domain" description="Shikimate dehydrogenase substrate binding N-terminal" evidence="4">
    <location>
        <begin position="15"/>
        <end position="99"/>
    </location>
</feature>
<accession>A0ABT3R1U3</accession>
<dbReference type="InterPro" id="IPR046346">
    <property type="entry name" value="Aminoacid_DH-like_N_sf"/>
</dbReference>
<evidence type="ECO:0000259" key="4">
    <source>
        <dbReference type="Pfam" id="PF08501"/>
    </source>
</evidence>
<dbReference type="PANTHER" id="PTHR21089">
    <property type="entry name" value="SHIKIMATE DEHYDROGENASE"/>
    <property type="match status" value="1"/>
</dbReference>
<dbReference type="PANTHER" id="PTHR21089:SF1">
    <property type="entry name" value="BIFUNCTIONAL 3-DEHYDROQUINATE DEHYDRATASE_SHIKIMATE DEHYDROGENASE, CHLOROPLASTIC"/>
    <property type="match status" value="1"/>
</dbReference>
<protein>
    <submittedName>
        <fullName evidence="5">Shikimate dehydrogenase</fullName>
    </submittedName>
</protein>
<dbReference type="SUPFAM" id="SSF51735">
    <property type="entry name" value="NAD(P)-binding Rossmann-fold domains"/>
    <property type="match status" value="1"/>
</dbReference>
<keyword evidence="3" id="KW-0028">Amino-acid biosynthesis</keyword>
<sequence>MSNGSDAPDGLKLGLIGDNIARSRSPMLHRLAGEQNGIAVRYDRLVPIDLGLRFEEVFDRCTQEGYRGINVTYPYKEHATRFVRVNNPLVRAIGAVNTVIFEGDTPQGHNTDYSGFMSAYNMVRGSSATGSVLMIGTGGVGRAVAFGLVGLGALELRLVDREPAKAEALADALQAAAPDMDISIWINSEKAAEGVTGLINCTPVGMVGHEGTPLPRQAMRGAEWAFDAVYTPTDTQFLKDAAAAGLSIISGWELFFYQGVHAWKHFSGLPVDEAGLRQRLLDMGETG</sequence>
<dbReference type="InterPro" id="IPR036291">
    <property type="entry name" value="NAD(P)-bd_dom_sf"/>
</dbReference>
<dbReference type="RefSeq" id="WP_265962872.1">
    <property type="nucleotide sequence ID" value="NZ_JAPEVI010000003.1"/>
</dbReference>
<dbReference type="Gene3D" id="3.40.50.720">
    <property type="entry name" value="NAD(P)-binding Rossmann-like Domain"/>
    <property type="match status" value="1"/>
</dbReference>
<keyword evidence="6" id="KW-1185">Reference proteome</keyword>
<evidence type="ECO:0000313" key="6">
    <source>
        <dbReference type="Proteomes" id="UP001300261"/>
    </source>
</evidence>
<name>A0ABT3R1U3_9HYPH</name>
<keyword evidence="3" id="KW-0057">Aromatic amino acid biosynthesis</keyword>
<reference evidence="5 6" key="1">
    <citation type="journal article" date="2016" name="Int. J. Syst. Evol. Microbiol.">
        <title>Labrenzia salina sp. nov., isolated from the rhizosphere of the halophyte Arthrocnemum macrostachyum.</title>
        <authorList>
            <person name="Camacho M."/>
            <person name="Redondo-Gomez S."/>
            <person name="Rodriguez-Llorente I."/>
            <person name="Rohde M."/>
            <person name="Sproer C."/>
            <person name="Schumann P."/>
            <person name="Klenk H.P."/>
            <person name="Montero-Calasanz M.D.C."/>
        </authorList>
    </citation>
    <scope>NUCLEOTIDE SEQUENCE [LARGE SCALE GENOMIC DNA]</scope>
    <source>
        <strain evidence="5 6">DSM 29163</strain>
    </source>
</reference>
<dbReference type="CDD" id="cd01065">
    <property type="entry name" value="NAD_bind_Shikimate_DH"/>
    <property type="match status" value="1"/>
</dbReference>
<dbReference type="InterPro" id="IPR013708">
    <property type="entry name" value="Shikimate_DH-bd_N"/>
</dbReference>
<evidence type="ECO:0000256" key="3">
    <source>
        <dbReference type="ARBA" id="ARBA00023141"/>
    </source>
</evidence>
<evidence type="ECO:0000256" key="1">
    <source>
        <dbReference type="ARBA" id="ARBA00004871"/>
    </source>
</evidence>
<dbReference type="Gene3D" id="3.40.50.10860">
    <property type="entry name" value="Leucine Dehydrogenase, chain A, domain 1"/>
    <property type="match status" value="1"/>
</dbReference>